<protein>
    <recommendedName>
        <fullName evidence="4">Enterotoxin</fullName>
    </recommendedName>
</protein>
<feature type="compositionally biased region" description="Polar residues" evidence="1">
    <location>
        <begin position="156"/>
        <end position="172"/>
    </location>
</feature>
<feature type="region of interest" description="Disordered" evidence="1">
    <location>
        <begin position="156"/>
        <end position="342"/>
    </location>
</feature>
<proteinExistence type="predicted"/>
<name>A0A2C5XJ95_9HYPO</name>
<sequence>MDLQKHLSFQGQSGYISVTRSLSTAQGYAFGRRAPQQTAGYVYIISPESLPDGHWIPGLFPKDNGVQRNQEFAVPRRIPASAIAGAYQFERKRGKVVLRKWTANAAYKGGAKWTQFGHSVLACKMRFCSWAKNFFKQPVSHDGIRPDDKLHGAFSSYSVSSQSNRPAKSTTMFDPRSGEPAVNNKASNIVSGPRVTGGGKRDRNSDKKPDGSKSSRHGHGDKPLPNDKKRLSASTSSGKMKPTSNTRKARTDFKPAGRSNGPSLKDGKDSWANPSSGIKEPPRKEKKNLHRPLKSKGPDAKQDSPRKNSQGASSNSSPVKKKNRNRLRGKLRFGLQRKSPKHINTRIVSKGWVA</sequence>
<evidence type="ECO:0008006" key="4">
    <source>
        <dbReference type="Google" id="ProtNLM"/>
    </source>
</evidence>
<dbReference type="SUPFAM" id="SSF56399">
    <property type="entry name" value="ADP-ribosylation"/>
    <property type="match status" value="1"/>
</dbReference>
<feature type="compositionally biased region" description="Polar residues" evidence="1">
    <location>
        <begin position="232"/>
        <end position="246"/>
    </location>
</feature>
<feature type="compositionally biased region" description="Polar residues" evidence="1">
    <location>
        <begin position="307"/>
        <end position="318"/>
    </location>
</feature>
<gene>
    <name evidence="2" type="ORF">CDD82_4945</name>
</gene>
<feature type="compositionally biased region" description="Basic residues" evidence="1">
    <location>
        <begin position="284"/>
        <end position="294"/>
    </location>
</feature>
<evidence type="ECO:0000256" key="1">
    <source>
        <dbReference type="SAM" id="MobiDB-lite"/>
    </source>
</evidence>
<evidence type="ECO:0000313" key="3">
    <source>
        <dbReference type="Proteomes" id="UP000224854"/>
    </source>
</evidence>
<dbReference type="OrthoDB" id="4868762at2759"/>
<dbReference type="Proteomes" id="UP000224854">
    <property type="component" value="Unassembled WGS sequence"/>
</dbReference>
<feature type="compositionally biased region" description="Basic and acidic residues" evidence="1">
    <location>
        <begin position="199"/>
        <end position="230"/>
    </location>
</feature>
<reference evidence="2 3" key="1">
    <citation type="submission" date="2017-06" db="EMBL/GenBank/DDBJ databases">
        <title>Ant-infecting Ophiocordyceps genomes reveal a high diversity of potential behavioral manipulation genes and a possible major role for enterotoxins.</title>
        <authorList>
            <person name="De Bekker C."/>
            <person name="Evans H.C."/>
            <person name="Brachmann A."/>
            <person name="Hughes D.P."/>
        </authorList>
    </citation>
    <scope>NUCLEOTIDE SEQUENCE [LARGE SCALE GENOMIC DNA]</scope>
    <source>
        <strain evidence="2 3">1348a</strain>
    </source>
</reference>
<feature type="compositionally biased region" description="Basic residues" evidence="1">
    <location>
        <begin position="319"/>
        <end position="331"/>
    </location>
</feature>
<feature type="compositionally biased region" description="Basic and acidic residues" evidence="1">
    <location>
        <begin position="296"/>
        <end position="306"/>
    </location>
</feature>
<organism evidence="2 3">
    <name type="scientific">Ophiocordyceps australis</name>
    <dbReference type="NCBI Taxonomy" id="1399860"/>
    <lineage>
        <taxon>Eukaryota</taxon>
        <taxon>Fungi</taxon>
        <taxon>Dikarya</taxon>
        <taxon>Ascomycota</taxon>
        <taxon>Pezizomycotina</taxon>
        <taxon>Sordariomycetes</taxon>
        <taxon>Hypocreomycetidae</taxon>
        <taxon>Hypocreales</taxon>
        <taxon>Ophiocordycipitaceae</taxon>
        <taxon>Ophiocordyceps</taxon>
    </lineage>
</organism>
<dbReference type="AlphaFoldDB" id="A0A2C5XJ95"/>
<comment type="caution">
    <text evidence="2">The sequence shown here is derived from an EMBL/GenBank/DDBJ whole genome shotgun (WGS) entry which is preliminary data.</text>
</comment>
<dbReference type="EMBL" id="NJEU01000432">
    <property type="protein sequence ID" value="PHH74429.1"/>
    <property type="molecule type" value="Genomic_DNA"/>
</dbReference>
<keyword evidence="3" id="KW-1185">Reference proteome</keyword>
<accession>A0A2C5XJ95</accession>
<dbReference type="Gene3D" id="3.90.210.10">
    <property type="entry name" value="Heat-Labile Enterotoxin, subunit A"/>
    <property type="match status" value="1"/>
</dbReference>
<evidence type="ECO:0000313" key="2">
    <source>
        <dbReference type="EMBL" id="PHH74429.1"/>
    </source>
</evidence>